<dbReference type="InterPro" id="IPR005502">
    <property type="entry name" value="Ribosyl_crysJ1"/>
</dbReference>
<reference evidence="2 3" key="1">
    <citation type="submission" date="2014-11" db="EMBL/GenBank/DDBJ databases">
        <title>Genome sequence of Flavihumibacter solisilvae 3-3.</title>
        <authorList>
            <person name="Zhou G."/>
            <person name="Li M."/>
            <person name="Wang G."/>
        </authorList>
    </citation>
    <scope>NUCLEOTIDE SEQUENCE [LARGE SCALE GENOMIC DNA]</scope>
    <source>
        <strain evidence="2 3">3-3</strain>
    </source>
</reference>
<dbReference type="AlphaFoldDB" id="A0A0C1LLK5"/>
<dbReference type="STRING" id="1349421.OI18_00155"/>
<gene>
    <name evidence="2" type="ORF">OI18_00155</name>
</gene>
<sequence>MRKIWVTLYMLMATASFASAQEKTFVLSRQQLKDKIKGGWAGQTIGVTFGGPYEFQFNGTLIGDYQPLKWYDGYVKQTMINSPGLYDDLYMDLTFVEVFDKYGLDAPVDSFANAYAHAGYALWHANQAGRYNILQGLRPPLSGHWMNNPHADCIDYQIESDFAGLMSPGMPNSASAISDKIGHIMNYGDGWYGGVYIGAMYSLAFVSKDLDFIVREALKTIPARSEFHQCISDVINWHKKYPSDWKQTWFEVQKKWADDIGCPEGVFVPFNIDAKVNAAYVVIGLLYGHGDFTKTLEITTRCGQDADCNPSSAGGILGTVLGYDQIPAYWRMGLKEAEAIDFKYTTISLEEVYDTGFKHALLNLERNGGSIKGDSIIIKTQQPRAVKFEKSFEGLYPVAKIPVKWNSPINELVFEFEGTGFVIRGETARWASESPYVFNTELYINDKLIESPILPANFTTRRYELCWKYDLPKGKYAVRLKIKNPSADEPIKAWEAIVYSNQPSNGIRANEKR</sequence>
<comment type="caution">
    <text evidence="2">The sequence shown here is derived from an EMBL/GenBank/DDBJ whole genome shotgun (WGS) entry which is preliminary data.</text>
</comment>
<dbReference type="RefSeq" id="WP_039135969.1">
    <property type="nucleotide sequence ID" value="NZ_JSVC01000001.1"/>
</dbReference>
<dbReference type="EMBL" id="JSVC01000001">
    <property type="protein sequence ID" value="KIC96223.1"/>
    <property type="molecule type" value="Genomic_DNA"/>
</dbReference>
<name>A0A0C1LLK5_9BACT</name>
<evidence type="ECO:0000256" key="1">
    <source>
        <dbReference type="SAM" id="SignalP"/>
    </source>
</evidence>
<organism evidence="2 3">
    <name type="scientific">Flavihumibacter solisilvae</name>
    <dbReference type="NCBI Taxonomy" id="1349421"/>
    <lineage>
        <taxon>Bacteria</taxon>
        <taxon>Pseudomonadati</taxon>
        <taxon>Bacteroidota</taxon>
        <taxon>Chitinophagia</taxon>
        <taxon>Chitinophagales</taxon>
        <taxon>Chitinophagaceae</taxon>
        <taxon>Flavihumibacter</taxon>
    </lineage>
</organism>
<evidence type="ECO:0000313" key="3">
    <source>
        <dbReference type="Proteomes" id="UP000031408"/>
    </source>
</evidence>
<proteinExistence type="predicted"/>
<feature type="signal peptide" evidence="1">
    <location>
        <begin position="1"/>
        <end position="20"/>
    </location>
</feature>
<protein>
    <submittedName>
        <fullName evidence="2">Crystallin</fullName>
    </submittedName>
</protein>
<dbReference type="Proteomes" id="UP000031408">
    <property type="component" value="Unassembled WGS sequence"/>
</dbReference>
<evidence type="ECO:0000313" key="2">
    <source>
        <dbReference type="EMBL" id="KIC96223.1"/>
    </source>
</evidence>
<accession>A0A0C1LLK5</accession>
<dbReference type="Pfam" id="PF03747">
    <property type="entry name" value="ADP_ribosyl_GH"/>
    <property type="match status" value="1"/>
</dbReference>
<dbReference type="OrthoDB" id="9761704at2"/>
<dbReference type="Gene3D" id="1.10.4080.10">
    <property type="entry name" value="ADP-ribosylation/Crystallin J1"/>
    <property type="match status" value="1"/>
</dbReference>
<keyword evidence="1" id="KW-0732">Signal</keyword>
<dbReference type="InterPro" id="IPR036705">
    <property type="entry name" value="Ribosyl_crysJ1_sf"/>
</dbReference>
<dbReference type="SUPFAM" id="SSF101478">
    <property type="entry name" value="ADP-ribosylglycohydrolase"/>
    <property type="match status" value="1"/>
</dbReference>
<feature type="chain" id="PRO_5002135539" evidence="1">
    <location>
        <begin position="21"/>
        <end position="513"/>
    </location>
</feature>
<keyword evidence="3" id="KW-1185">Reference proteome</keyword>